<sequence length="324" mass="35372">MEKKSNKIVFLIFLSLAVISAFSCKGKKEPARTVRIAIQPSAAFIPLYIARFSNQIENALAPKNVTVVWQDFESGPPMNESLAADLTDIGVIGDVPTVRALGGATKMRLVGVPASGPNAYALLARADNTDFNSYKDLKGKKIATVFGSTGHNFIKKLLEKAGLTFDDIEFVNIQASSAELILSNSTADAVAIWEPNITRLLDKGLAKIVAQGDQTNLRGTNGFVVRDEYIADNGDVISEILNQYALAVKKIPNLDPQMLSKLSKALSIKEEQILPISQKYDFTVSVSNEDIDALQDTITFLVSIQNLQSEYMIANFVDSGYFNR</sequence>
<evidence type="ECO:0000256" key="1">
    <source>
        <dbReference type="ARBA" id="ARBA00010742"/>
    </source>
</evidence>
<accession>A0A7W8LMV1</accession>
<dbReference type="AlphaFoldDB" id="A0A7W8LMV1"/>
<gene>
    <name evidence="3" type="ORF">HNP76_002327</name>
</gene>
<organism evidence="3 4">
    <name type="scientific">Treponema ruminis</name>
    <dbReference type="NCBI Taxonomy" id="744515"/>
    <lineage>
        <taxon>Bacteria</taxon>
        <taxon>Pseudomonadati</taxon>
        <taxon>Spirochaetota</taxon>
        <taxon>Spirochaetia</taxon>
        <taxon>Spirochaetales</taxon>
        <taxon>Treponemataceae</taxon>
        <taxon>Treponema</taxon>
    </lineage>
</organism>
<dbReference type="RefSeq" id="WP_184660667.1">
    <property type="nucleotide sequence ID" value="NZ_CP031518.1"/>
</dbReference>
<keyword evidence="4" id="KW-1185">Reference proteome</keyword>
<reference evidence="3 4" key="1">
    <citation type="submission" date="2020-08" db="EMBL/GenBank/DDBJ databases">
        <title>Genomic Encyclopedia of Type Strains, Phase IV (KMG-IV): sequencing the most valuable type-strain genomes for metagenomic binning, comparative biology and taxonomic classification.</title>
        <authorList>
            <person name="Goeker M."/>
        </authorList>
    </citation>
    <scope>NUCLEOTIDE SEQUENCE [LARGE SCALE GENOMIC DNA]</scope>
    <source>
        <strain evidence="3 4">DSM 103462</strain>
    </source>
</reference>
<evidence type="ECO:0000313" key="3">
    <source>
        <dbReference type="EMBL" id="MBB5226939.1"/>
    </source>
</evidence>
<dbReference type="EMBL" id="JACHFQ010000007">
    <property type="protein sequence ID" value="MBB5226939.1"/>
    <property type="molecule type" value="Genomic_DNA"/>
</dbReference>
<dbReference type="PANTHER" id="PTHR30024:SF42">
    <property type="entry name" value="ALIPHATIC SULFONATES-BINDING PROTEIN-RELATED"/>
    <property type="match status" value="1"/>
</dbReference>
<dbReference type="PROSITE" id="PS51257">
    <property type="entry name" value="PROKAR_LIPOPROTEIN"/>
    <property type="match status" value="1"/>
</dbReference>
<name>A0A7W8LMV1_9SPIR</name>
<comment type="similarity">
    <text evidence="1">Belongs to the bacterial solute-binding protein SsuA/TauA family.</text>
</comment>
<proteinExistence type="inferred from homology"/>
<evidence type="ECO:0000313" key="4">
    <source>
        <dbReference type="Proteomes" id="UP000518887"/>
    </source>
</evidence>
<dbReference type="SMART" id="SM00062">
    <property type="entry name" value="PBPb"/>
    <property type="match status" value="1"/>
</dbReference>
<comment type="caution">
    <text evidence="3">The sequence shown here is derived from an EMBL/GenBank/DDBJ whole genome shotgun (WGS) entry which is preliminary data.</text>
</comment>
<dbReference type="Pfam" id="PF09084">
    <property type="entry name" value="NMT1"/>
    <property type="match status" value="1"/>
</dbReference>
<protein>
    <submittedName>
        <fullName evidence="3">Sulfonate transport system substrate-binding protein</fullName>
    </submittedName>
</protein>
<dbReference type="PANTHER" id="PTHR30024">
    <property type="entry name" value="ALIPHATIC SULFONATES-BINDING PROTEIN-RELATED"/>
    <property type="match status" value="1"/>
</dbReference>
<dbReference type="InterPro" id="IPR015168">
    <property type="entry name" value="SsuA/THI5"/>
</dbReference>
<dbReference type="Gene3D" id="3.40.190.10">
    <property type="entry name" value="Periplasmic binding protein-like II"/>
    <property type="match status" value="2"/>
</dbReference>
<dbReference type="SUPFAM" id="SSF53850">
    <property type="entry name" value="Periplasmic binding protein-like II"/>
    <property type="match status" value="1"/>
</dbReference>
<feature type="domain" description="Solute-binding protein family 3/N-terminal" evidence="2">
    <location>
        <begin position="33"/>
        <end position="255"/>
    </location>
</feature>
<dbReference type="InterPro" id="IPR001638">
    <property type="entry name" value="Solute-binding_3/MltF_N"/>
</dbReference>
<dbReference type="Proteomes" id="UP000518887">
    <property type="component" value="Unassembled WGS sequence"/>
</dbReference>
<evidence type="ECO:0000259" key="2">
    <source>
        <dbReference type="SMART" id="SM00062"/>
    </source>
</evidence>